<evidence type="ECO:0000256" key="4">
    <source>
        <dbReference type="ARBA" id="ARBA00022475"/>
    </source>
</evidence>
<reference evidence="15" key="2">
    <citation type="submission" date="2025-09" db="UniProtKB">
        <authorList>
            <consortium name="Ensembl"/>
        </authorList>
    </citation>
    <scope>IDENTIFICATION</scope>
</reference>
<evidence type="ECO:0000313" key="15">
    <source>
        <dbReference type="Ensembl" id="ENSZLMP00000012221.1"/>
    </source>
</evidence>
<reference evidence="15" key="1">
    <citation type="submission" date="2025-08" db="UniProtKB">
        <authorList>
            <consortium name="Ensembl"/>
        </authorList>
    </citation>
    <scope>IDENTIFICATION</scope>
</reference>
<dbReference type="GO" id="GO:0009986">
    <property type="term" value="C:cell surface"/>
    <property type="evidence" value="ECO:0007669"/>
    <property type="project" value="TreeGrafter"/>
</dbReference>
<comment type="subcellular location">
    <subcellularLocation>
        <location evidence="1">Cell membrane</location>
        <topology evidence="1">Lipid-anchor</topology>
        <topology evidence="1">GPI-anchor</topology>
        <orientation evidence="1">Extracellular side</orientation>
    </subcellularLocation>
</comment>
<dbReference type="PANTHER" id="PTHR10822">
    <property type="entry name" value="GLYPICAN"/>
    <property type="match status" value="1"/>
</dbReference>
<dbReference type="InterPro" id="IPR019803">
    <property type="entry name" value="Glypican_CS"/>
</dbReference>
<keyword evidence="8 14" id="KW-0472">Membrane</keyword>
<evidence type="ECO:0000256" key="13">
    <source>
        <dbReference type="RuleBase" id="RU003518"/>
    </source>
</evidence>
<keyword evidence="10" id="KW-0325">Glycoprotein</keyword>
<evidence type="ECO:0000256" key="7">
    <source>
        <dbReference type="ARBA" id="ARBA00022974"/>
    </source>
</evidence>
<keyword evidence="4" id="KW-1003">Cell membrane</keyword>
<evidence type="ECO:0000256" key="2">
    <source>
        <dbReference type="ARBA" id="ARBA00010260"/>
    </source>
</evidence>
<keyword evidence="7 14" id="KW-0654">Proteoglycan</keyword>
<dbReference type="Ensembl" id="ENSZLMT00000012551.1">
    <property type="protein sequence ID" value="ENSZLMP00000012221.1"/>
    <property type="gene ID" value="ENSZLMG00000008499.1"/>
</dbReference>
<comment type="similarity">
    <text evidence="2 13">Belongs to the glypican family.</text>
</comment>
<keyword evidence="9" id="KW-1015">Disulfide bond</keyword>
<keyword evidence="12 14" id="KW-0449">Lipoprotein</keyword>
<keyword evidence="5 14" id="KW-0336">GPI-anchor</keyword>
<proteinExistence type="inferred from homology"/>
<dbReference type="PANTHER" id="PTHR10822:SF4">
    <property type="entry name" value="GLYPICAN-3"/>
    <property type="match status" value="1"/>
</dbReference>
<dbReference type="GO" id="GO:0016477">
    <property type="term" value="P:cell migration"/>
    <property type="evidence" value="ECO:0007669"/>
    <property type="project" value="TreeGrafter"/>
</dbReference>
<evidence type="ECO:0000256" key="11">
    <source>
        <dbReference type="ARBA" id="ARBA00023207"/>
    </source>
</evidence>
<evidence type="ECO:0000256" key="1">
    <source>
        <dbReference type="ARBA" id="ARBA00004471"/>
    </source>
</evidence>
<dbReference type="GO" id="GO:0005886">
    <property type="term" value="C:plasma membrane"/>
    <property type="evidence" value="ECO:0007669"/>
    <property type="project" value="UniProtKB-SubCell"/>
</dbReference>
<keyword evidence="16" id="KW-1185">Reference proteome</keyword>
<dbReference type="GO" id="GO:0090263">
    <property type="term" value="P:positive regulation of canonical Wnt signaling pathway"/>
    <property type="evidence" value="ECO:0007669"/>
    <property type="project" value="TreeGrafter"/>
</dbReference>
<keyword evidence="6" id="KW-0732">Signal</keyword>
<evidence type="ECO:0000256" key="8">
    <source>
        <dbReference type="ARBA" id="ARBA00023136"/>
    </source>
</evidence>
<comment type="function">
    <text evidence="14">Cell surface proteoglycan.</text>
</comment>
<organism evidence="15 16">
    <name type="scientific">Zosterops lateralis melanops</name>
    <dbReference type="NCBI Taxonomy" id="1220523"/>
    <lineage>
        <taxon>Eukaryota</taxon>
        <taxon>Metazoa</taxon>
        <taxon>Chordata</taxon>
        <taxon>Craniata</taxon>
        <taxon>Vertebrata</taxon>
        <taxon>Euteleostomi</taxon>
        <taxon>Archelosauria</taxon>
        <taxon>Archosauria</taxon>
        <taxon>Dinosauria</taxon>
        <taxon>Saurischia</taxon>
        <taxon>Theropoda</taxon>
        <taxon>Coelurosauria</taxon>
        <taxon>Aves</taxon>
        <taxon>Neognathae</taxon>
        <taxon>Neoaves</taxon>
        <taxon>Telluraves</taxon>
        <taxon>Australaves</taxon>
        <taxon>Passeriformes</taxon>
        <taxon>Sylvioidea</taxon>
        <taxon>Zosteropidae</taxon>
        <taxon>Zosterops</taxon>
    </lineage>
</organism>
<dbReference type="Pfam" id="PF01153">
    <property type="entry name" value="Glypican"/>
    <property type="match status" value="2"/>
</dbReference>
<name>A0A8D2PC73_ZOSLA</name>
<sequence length="530" mass="58314">TNRCFGNVNKRSLASLSSAGDARTSGIPLAFVSWLLSHPGTDLQVCIPKGSSTCCSRKMEEKYQATARGNMEQLLQSASMELKFLVIQNAAVFQEAFEIVVRHARNFTNSMFRTYYQSMGPKALKFVGELFTDISLYILGSDISVNDMINEFFDSLFPLVYSHLINPGFPDPSMEMTECLRAARKDLKVFGNYPKTMMTQVSKSLQATRVFLQALNLGIEVINTTDHLKFSKDCGRALLKMWYCSHCQGLLVAKPCASYCGAVMQGCLAGILEIHNLWKEYIGALEGLTRGMHGIYDMEHVLLSLFSVVRDAIVHVQKNEGKLSTAVSTSSSLLLLTEHPFIFLSSRELIAKLKSHSNFYNSLPEYICNHSSAVQNDTLCWNGQEITRNGAKAQAGNHEVKMKGPEPVISQIIDKLKHINQVCCRRASRGVSRVGSFQISLASPSLSLGSDRQSQESPSALGALCAELVPSCPCTAPGPQGTYVVWCGSAWCSLPGLSLCLGHVWMHSCSTKMLSSASMPLAVEVQKRWS</sequence>
<dbReference type="InterPro" id="IPR001863">
    <property type="entry name" value="Glypican"/>
</dbReference>
<keyword evidence="11 14" id="KW-0357">Heparan sulfate</keyword>
<evidence type="ECO:0000256" key="3">
    <source>
        <dbReference type="ARBA" id="ARBA00014712"/>
    </source>
</evidence>
<dbReference type="GO" id="GO:0005576">
    <property type="term" value="C:extracellular region"/>
    <property type="evidence" value="ECO:0007669"/>
    <property type="project" value="TreeGrafter"/>
</dbReference>
<dbReference type="GO" id="GO:0098552">
    <property type="term" value="C:side of membrane"/>
    <property type="evidence" value="ECO:0007669"/>
    <property type="project" value="UniProtKB-KW"/>
</dbReference>
<dbReference type="AlphaFoldDB" id="A0A8D2PC73"/>
<dbReference type="GO" id="GO:1905475">
    <property type="term" value="P:regulation of protein localization to membrane"/>
    <property type="evidence" value="ECO:0007669"/>
    <property type="project" value="TreeGrafter"/>
</dbReference>
<protein>
    <recommendedName>
        <fullName evidence="3">Glypican-3</fullName>
    </recommendedName>
</protein>
<evidence type="ECO:0000313" key="16">
    <source>
        <dbReference type="Proteomes" id="UP000694401"/>
    </source>
</evidence>
<accession>A0A8D2PC73</accession>
<evidence type="ECO:0000256" key="5">
    <source>
        <dbReference type="ARBA" id="ARBA00022622"/>
    </source>
</evidence>
<evidence type="ECO:0000256" key="6">
    <source>
        <dbReference type="ARBA" id="ARBA00022729"/>
    </source>
</evidence>
<evidence type="ECO:0000256" key="10">
    <source>
        <dbReference type="ARBA" id="ARBA00023180"/>
    </source>
</evidence>
<dbReference type="PROSITE" id="PS01207">
    <property type="entry name" value="GLYPICAN"/>
    <property type="match status" value="1"/>
</dbReference>
<evidence type="ECO:0000256" key="12">
    <source>
        <dbReference type="ARBA" id="ARBA00023288"/>
    </source>
</evidence>
<evidence type="ECO:0000256" key="9">
    <source>
        <dbReference type="ARBA" id="ARBA00023157"/>
    </source>
</evidence>
<evidence type="ECO:0000256" key="14">
    <source>
        <dbReference type="RuleBase" id="RU003519"/>
    </source>
</evidence>
<dbReference type="Proteomes" id="UP000694401">
    <property type="component" value="Unassembled WGS sequence"/>
</dbReference>